<keyword evidence="2" id="KW-1133">Transmembrane helix</keyword>
<organism evidence="3 4">
    <name type="scientific">Methanosarcina thermophila (strain ATCC 43570 / DSM 1825 / OCM 12 / VKM B-1830 / TM-1)</name>
    <dbReference type="NCBI Taxonomy" id="523844"/>
    <lineage>
        <taxon>Archaea</taxon>
        <taxon>Methanobacteriati</taxon>
        <taxon>Methanobacteriota</taxon>
        <taxon>Stenosarchaea group</taxon>
        <taxon>Methanomicrobia</taxon>
        <taxon>Methanosarcinales</taxon>
        <taxon>Methanosarcinaceae</taxon>
        <taxon>Methanosarcina</taxon>
    </lineage>
</organism>
<feature type="compositionally biased region" description="Acidic residues" evidence="1">
    <location>
        <begin position="60"/>
        <end position="187"/>
    </location>
</feature>
<dbReference type="PATRIC" id="fig|523844.20.peg.1682"/>
<dbReference type="GO" id="GO:0005509">
    <property type="term" value="F:calcium ion binding"/>
    <property type="evidence" value="ECO:0007669"/>
    <property type="project" value="InterPro"/>
</dbReference>
<feature type="transmembrane region" description="Helical" evidence="2">
    <location>
        <begin position="465"/>
        <end position="483"/>
    </location>
</feature>
<dbReference type="KEGG" id="mthr:MSTHT_1332"/>
<evidence type="ECO:0000256" key="2">
    <source>
        <dbReference type="SAM" id="Phobius"/>
    </source>
</evidence>
<feature type="compositionally biased region" description="Low complexity" evidence="1">
    <location>
        <begin position="208"/>
        <end position="223"/>
    </location>
</feature>
<sequence length="487" mass="54151">MKADFFSSLIYILVIILIIPGTISSMASAIDQDPGNDGSDTAGPNLNEENPRDGTSNEESPNEENPNEENPNEENPNEENPNEENPNEENPNEESPNEENPNEENPNEENPNEENPNEENPNEENPNEENPNEENPNEENPNEESPNEENPNEENPNEENPNEESPNEESPNEENPNEENPNEESPNEENPNERSPNKKSPNERSPNKKSPNKQNPNTKNPNTVTLDNRENKEDNNSNSSSDSSSPTNNSSSSGSSSSSGWGMNLVSSEDASNIAAKELATRSVISGYPVKFDFVEGVTCVTYIKFDPKKTFRRTTTVVEELKNKSTLVPTTPQGKVYKHVNVWVGDKGAGLPTSIRNGLIEFKVEKSWIKDENINETLITLQRYDEDWQPLYTEKVREDKNYVYFEAETPGYSFFAITEYEGSGEIQGANKIPLRSIGSEGRAAMSGNAGGDSRIKDPMGAARIFMAISLPLFMIIAGYCVLKKKI</sequence>
<gene>
    <name evidence="3" type="ORF">MSTHT_1332</name>
</gene>
<feature type="region of interest" description="Disordered" evidence="1">
    <location>
        <begin position="30"/>
        <end position="261"/>
    </location>
</feature>
<reference evidence="3 4" key="1">
    <citation type="submission" date="2014-07" db="EMBL/GenBank/DDBJ databases">
        <title>Methanogenic archaea and the global carbon cycle.</title>
        <authorList>
            <person name="Henriksen J.R."/>
            <person name="Luke J."/>
            <person name="Reinhart S."/>
            <person name="Benedict M.N."/>
            <person name="Youngblut N.D."/>
            <person name="Metcalf M.E."/>
            <person name="Whitaker R.J."/>
            <person name="Metcalf W.W."/>
        </authorList>
    </citation>
    <scope>NUCLEOTIDE SEQUENCE [LARGE SCALE GENOMIC DNA]</scope>
    <source>
        <strain evidence="4">ATCC 43570 / DSM 1825 / OCM 12 / VKM B-1830 / TM-1</strain>
    </source>
</reference>
<dbReference type="NCBIfam" id="TIGR04213">
    <property type="entry name" value="PGF_pre_PGF"/>
    <property type="match status" value="1"/>
</dbReference>
<dbReference type="GO" id="GO:0033234">
    <property type="term" value="P:negative regulation of protein sumoylation"/>
    <property type="evidence" value="ECO:0007669"/>
    <property type="project" value="InterPro"/>
</dbReference>
<evidence type="ECO:0000256" key="1">
    <source>
        <dbReference type="SAM" id="MobiDB-lite"/>
    </source>
</evidence>
<feature type="compositionally biased region" description="Low complexity" evidence="1">
    <location>
        <begin position="236"/>
        <end position="261"/>
    </location>
</feature>
<keyword evidence="2" id="KW-0472">Membrane</keyword>
<dbReference type="InterPro" id="IPR026453">
    <property type="entry name" value="PGF_pre_PGF"/>
</dbReference>
<accession>A0A0E3NC64</accession>
<protein>
    <submittedName>
        <fullName evidence="3">Cell surface protein</fullName>
    </submittedName>
</protein>
<dbReference type="EMBL" id="CP009501">
    <property type="protein sequence ID" value="AKB13090.1"/>
    <property type="molecule type" value="Genomic_DNA"/>
</dbReference>
<evidence type="ECO:0000313" key="4">
    <source>
        <dbReference type="Proteomes" id="UP000066529"/>
    </source>
</evidence>
<keyword evidence="2" id="KW-0812">Transmembrane</keyword>
<name>A0A0E3NC64_METTT</name>
<evidence type="ECO:0000313" key="3">
    <source>
        <dbReference type="EMBL" id="AKB13090.1"/>
    </source>
</evidence>
<dbReference type="HOGENOM" id="CLU_037925_0_0_2"/>
<dbReference type="Proteomes" id="UP000066529">
    <property type="component" value="Chromosome"/>
</dbReference>
<feature type="compositionally biased region" description="Basic and acidic residues" evidence="1">
    <location>
        <begin position="191"/>
        <end position="206"/>
    </location>
</feature>
<proteinExistence type="predicted"/>
<dbReference type="AlphaFoldDB" id="A0A0E3NC64"/>
<feature type="compositionally biased region" description="Polar residues" evidence="1">
    <location>
        <begin position="38"/>
        <end position="48"/>
    </location>
</feature>
<dbReference type="InterPro" id="IPR043375">
    <property type="entry name" value="FSCB"/>
</dbReference>
<dbReference type="PANTHER" id="PTHR36135:SF1">
    <property type="entry name" value="FIBROUS SHEATH CABYR-BINDING PROTEIN"/>
    <property type="match status" value="1"/>
</dbReference>
<dbReference type="PANTHER" id="PTHR36135">
    <property type="entry name" value="FIBROUS SHEATH CABYR-BINDING PROTEIN"/>
    <property type="match status" value="1"/>
</dbReference>
<dbReference type="STRING" id="523844.MSTHT_1332"/>